<evidence type="ECO:0000256" key="7">
    <source>
        <dbReference type="ARBA" id="ARBA00022989"/>
    </source>
</evidence>
<comment type="subcellular location">
    <subcellularLocation>
        <location evidence="1">Membrane</location>
        <topology evidence="1">Multi-pass membrane protein</topology>
    </subcellularLocation>
</comment>
<feature type="transmembrane region" description="Helical" evidence="16">
    <location>
        <begin position="188"/>
        <end position="220"/>
    </location>
</feature>
<evidence type="ECO:0000256" key="13">
    <source>
        <dbReference type="ARBA" id="ARBA00041418"/>
    </source>
</evidence>
<sequence>MTLTDRLGLGRADRTAAARWFWTIDRTLLSLLLVLIGLGIIAVAAASPAAAFRYSDANTRLDPLHFLQRQFFWVAIGLPVLLGISMLSKSWAKRVAILGFGFFFLLLMLVPLIGHEVNGAVRWVMIGSFQLQPVEFLKPCFIVATALLFAARFEDRDLPVIPIGAALLGVMVVLLVGQPDFGQAALIVAIWVAQACLAGMSLWVVGGIIGGGIGGLALAYQFESHVRKRLDGFLHGEGDTYQVDRALDCFKSGGLFGTGPGEGVVKFKLPEPQTDYIFSVIGEEFGVIACIALAILYLAIVTRVLLQLVEEDDPFTLLAAVGLVAQFGGQAVINMAVNLALAPSKGMTLPFISHGGSSFIATAFGMGLLLALTRRNRHIQASPYLRGVPA</sequence>
<dbReference type="GO" id="GO:0032153">
    <property type="term" value="C:cell division site"/>
    <property type="evidence" value="ECO:0007669"/>
    <property type="project" value="TreeGrafter"/>
</dbReference>
<evidence type="ECO:0000256" key="5">
    <source>
        <dbReference type="ARBA" id="ARBA00022960"/>
    </source>
</evidence>
<dbReference type="PANTHER" id="PTHR30474">
    <property type="entry name" value="CELL CYCLE PROTEIN"/>
    <property type="match status" value="1"/>
</dbReference>
<feature type="transmembrane region" description="Helical" evidence="16">
    <location>
        <begin position="158"/>
        <end position="176"/>
    </location>
</feature>
<keyword evidence="18" id="KW-1185">Reference proteome</keyword>
<dbReference type="Pfam" id="PF01098">
    <property type="entry name" value="FTSW_RODA_SPOVE"/>
    <property type="match status" value="1"/>
</dbReference>
<keyword evidence="5" id="KW-0133">Cell shape</keyword>
<reference evidence="17 18" key="1">
    <citation type="submission" date="2020-07" db="EMBL/GenBank/DDBJ databases">
        <title>Complete genome sequence for Sandaracinobacter sp. M6.</title>
        <authorList>
            <person name="Tang Y."/>
            <person name="Liu Q."/>
            <person name="Guo Z."/>
            <person name="Lei P."/>
            <person name="Huang B."/>
        </authorList>
    </citation>
    <scope>NUCLEOTIDE SEQUENCE [LARGE SCALE GENOMIC DNA]</scope>
    <source>
        <strain evidence="17 18">M6</strain>
    </source>
</reference>
<name>A0A7G5IG84_9SPHN</name>
<dbReference type="GO" id="GO:0008360">
    <property type="term" value="P:regulation of cell shape"/>
    <property type="evidence" value="ECO:0007669"/>
    <property type="project" value="UniProtKB-KW"/>
</dbReference>
<feature type="transmembrane region" description="Helical" evidence="16">
    <location>
        <begin position="95"/>
        <end position="114"/>
    </location>
</feature>
<evidence type="ECO:0000313" key="17">
    <source>
        <dbReference type="EMBL" id="QMW22376.1"/>
    </source>
</evidence>
<comment type="similarity">
    <text evidence="11">Belongs to the SEDS family. FtsW subfamily.</text>
</comment>
<dbReference type="PANTHER" id="PTHR30474:SF2">
    <property type="entry name" value="PEPTIDOGLYCAN GLYCOSYLTRANSFERASE FTSW-RELATED"/>
    <property type="match status" value="1"/>
</dbReference>
<feature type="transmembrane region" description="Helical" evidence="16">
    <location>
        <begin position="71"/>
        <end position="88"/>
    </location>
</feature>
<accession>A0A7G5IG84</accession>
<dbReference type="GO" id="GO:0008955">
    <property type="term" value="F:peptidoglycan glycosyltransferase activity"/>
    <property type="evidence" value="ECO:0007669"/>
    <property type="project" value="UniProtKB-EC"/>
</dbReference>
<evidence type="ECO:0000256" key="1">
    <source>
        <dbReference type="ARBA" id="ARBA00004141"/>
    </source>
</evidence>
<keyword evidence="6" id="KW-0573">Peptidoglycan synthesis</keyword>
<keyword evidence="2" id="KW-0328">Glycosyltransferase</keyword>
<evidence type="ECO:0000256" key="6">
    <source>
        <dbReference type="ARBA" id="ARBA00022984"/>
    </source>
</evidence>
<dbReference type="GO" id="GO:0051301">
    <property type="term" value="P:cell division"/>
    <property type="evidence" value="ECO:0007669"/>
    <property type="project" value="UniProtKB-KW"/>
</dbReference>
<feature type="transmembrane region" description="Helical" evidence="16">
    <location>
        <begin position="28"/>
        <end position="51"/>
    </location>
</feature>
<evidence type="ECO:0000313" key="18">
    <source>
        <dbReference type="Proteomes" id="UP000515292"/>
    </source>
</evidence>
<keyword evidence="17" id="KW-0131">Cell cycle</keyword>
<protein>
    <recommendedName>
        <fullName evidence="12">Probable peptidoglycan glycosyltransferase FtsW</fullName>
        <ecNumber evidence="14">2.4.99.28</ecNumber>
    </recommendedName>
    <alternativeName>
        <fullName evidence="13">Cell division protein FtsW</fullName>
    </alternativeName>
    <alternativeName>
        <fullName evidence="10">Cell wall polymerase</fullName>
    </alternativeName>
    <alternativeName>
        <fullName evidence="9">Peptidoglycan polymerase</fullName>
    </alternativeName>
</protein>
<organism evidence="17 18">
    <name type="scientific">Sandaracinobacteroides saxicola</name>
    <dbReference type="NCBI Taxonomy" id="2759707"/>
    <lineage>
        <taxon>Bacteria</taxon>
        <taxon>Pseudomonadati</taxon>
        <taxon>Pseudomonadota</taxon>
        <taxon>Alphaproteobacteria</taxon>
        <taxon>Sphingomonadales</taxon>
        <taxon>Sphingosinicellaceae</taxon>
        <taxon>Sandaracinobacteroides</taxon>
    </lineage>
</organism>
<keyword evidence="8 16" id="KW-0472">Membrane</keyword>
<evidence type="ECO:0000256" key="3">
    <source>
        <dbReference type="ARBA" id="ARBA00022679"/>
    </source>
</evidence>
<evidence type="ECO:0000256" key="2">
    <source>
        <dbReference type="ARBA" id="ARBA00022676"/>
    </source>
</evidence>
<evidence type="ECO:0000256" key="14">
    <source>
        <dbReference type="ARBA" id="ARBA00044770"/>
    </source>
</evidence>
<dbReference type="RefSeq" id="WP_182295221.1">
    <property type="nucleotide sequence ID" value="NZ_CP059851.1"/>
</dbReference>
<keyword evidence="7 16" id="KW-1133">Transmembrane helix</keyword>
<evidence type="ECO:0000256" key="12">
    <source>
        <dbReference type="ARBA" id="ARBA00041185"/>
    </source>
</evidence>
<feature type="transmembrane region" description="Helical" evidence="16">
    <location>
        <begin position="285"/>
        <end position="306"/>
    </location>
</feature>
<dbReference type="GO" id="GO:0009252">
    <property type="term" value="P:peptidoglycan biosynthetic process"/>
    <property type="evidence" value="ECO:0007669"/>
    <property type="project" value="UniProtKB-KW"/>
</dbReference>
<dbReference type="GO" id="GO:0015648">
    <property type="term" value="F:lipid-linked peptidoglycan transporter activity"/>
    <property type="evidence" value="ECO:0007669"/>
    <property type="project" value="TreeGrafter"/>
</dbReference>
<evidence type="ECO:0000256" key="8">
    <source>
        <dbReference type="ARBA" id="ARBA00023136"/>
    </source>
</evidence>
<dbReference type="InterPro" id="IPR001182">
    <property type="entry name" value="FtsW/RodA"/>
</dbReference>
<feature type="transmembrane region" description="Helical" evidence="16">
    <location>
        <begin position="134"/>
        <end position="151"/>
    </location>
</feature>
<dbReference type="Proteomes" id="UP000515292">
    <property type="component" value="Chromosome"/>
</dbReference>
<proteinExistence type="inferred from homology"/>
<feature type="transmembrane region" description="Helical" evidence="16">
    <location>
        <begin position="351"/>
        <end position="372"/>
    </location>
</feature>
<evidence type="ECO:0000256" key="9">
    <source>
        <dbReference type="ARBA" id="ARBA00032370"/>
    </source>
</evidence>
<keyword evidence="4 16" id="KW-0812">Transmembrane</keyword>
<dbReference type="GO" id="GO:0005886">
    <property type="term" value="C:plasma membrane"/>
    <property type="evidence" value="ECO:0007669"/>
    <property type="project" value="TreeGrafter"/>
</dbReference>
<evidence type="ECO:0000256" key="15">
    <source>
        <dbReference type="ARBA" id="ARBA00049902"/>
    </source>
</evidence>
<keyword evidence="17" id="KW-0132">Cell division</keyword>
<gene>
    <name evidence="17" type="ORF">H3309_13635</name>
</gene>
<dbReference type="EMBL" id="CP059851">
    <property type="protein sequence ID" value="QMW22376.1"/>
    <property type="molecule type" value="Genomic_DNA"/>
</dbReference>
<dbReference type="KEGG" id="sand:H3309_13635"/>
<evidence type="ECO:0000256" key="10">
    <source>
        <dbReference type="ARBA" id="ARBA00033270"/>
    </source>
</evidence>
<evidence type="ECO:0000256" key="4">
    <source>
        <dbReference type="ARBA" id="ARBA00022692"/>
    </source>
</evidence>
<dbReference type="AlphaFoldDB" id="A0A7G5IG84"/>
<comment type="catalytic activity">
    <reaction evidence="15">
        <text>[GlcNAc-(1-&gt;4)-Mur2Ac(oyl-L-Ala-gamma-D-Glu-L-Lys-D-Ala-D-Ala)](n)-di-trans,octa-cis-undecaprenyl diphosphate + beta-D-GlcNAc-(1-&gt;4)-Mur2Ac(oyl-L-Ala-gamma-D-Glu-L-Lys-D-Ala-D-Ala)-di-trans,octa-cis-undecaprenyl diphosphate = [GlcNAc-(1-&gt;4)-Mur2Ac(oyl-L-Ala-gamma-D-Glu-L-Lys-D-Ala-D-Ala)](n+1)-di-trans,octa-cis-undecaprenyl diphosphate + di-trans,octa-cis-undecaprenyl diphosphate + H(+)</text>
        <dbReference type="Rhea" id="RHEA:23708"/>
        <dbReference type="Rhea" id="RHEA-COMP:9602"/>
        <dbReference type="Rhea" id="RHEA-COMP:9603"/>
        <dbReference type="ChEBI" id="CHEBI:15378"/>
        <dbReference type="ChEBI" id="CHEBI:58405"/>
        <dbReference type="ChEBI" id="CHEBI:60033"/>
        <dbReference type="ChEBI" id="CHEBI:78435"/>
        <dbReference type="EC" id="2.4.99.28"/>
    </reaction>
</comment>
<dbReference type="EC" id="2.4.99.28" evidence="14"/>
<evidence type="ECO:0000256" key="16">
    <source>
        <dbReference type="SAM" id="Phobius"/>
    </source>
</evidence>
<keyword evidence="3" id="KW-0808">Transferase</keyword>
<evidence type="ECO:0000256" key="11">
    <source>
        <dbReference type="ARBA" id="ARBA00038053"/>
    </source>
</evidence>